<gene>
    <name evidence="1" type="ORF">AB0C36_23275</name>
</gene>
<reference evidence="1 2" key="1">
    <citation type="submission" date="2024-06" db="EMBL/GenBank/DDBJ databases">
        <title>The Natural Products Discovery Center: Release of the First 8490 Sequenced Strains for Exploring Actinobacteria Biosynthetic Diversity.</title>
        <authorList>
            <person name="Kalkreuter E."/>
            <person name="Kautsar S.A."/>
            <person name="Yang D."/>
            <person name="Bader C.D."/>
            <person name="Teijaro C.N."/>
            <person name="Fluegel L."/>
            <person name="Davis C.M."/>
            <person name="Simpson J.R."/>
            <person name="Lauterbach L."/>
            <person name="Steele A.D."/>
            <person name="Gui C."/>
            <person name="Meng S."/>
            <person name="Li G."/>
            <person name="Viehrig K."/>
            <person name="Ye F."/>
            <person name="Su P."/>
            <person name="Kiefer A.F."/>
            <person name="Nichols A."/>
            <person name="Cepeda A.J."/>
            <person name="Yan W."/>
            <person name="Fan B."/>
            <person name="Jiang Y."/>
            <person name="Adhikari A."/>
            <person name="Zheng C.-J."/>
            <person name="Schuster L."/>
            <person name="Cowan T.M."/>
            <person name="Smanski M.J."/>
            <person name="Chevrette M.G."/>
            <person name="De Carvalho L.P.S."/>
            <person name="Shen B."/>
        </authorList>
    </citation>
    <scope>NUCLEOTIDE SEQUENCE [LARGE SCALE GENOMIC DNA]</scope>
    <source>
        <strain evidence="1 2">NPDC048946</strain>
    </source>
</reference>
<accession>A0ABV3DMK5</accession>
<organism evidence="1 2">
    <name type="scientific">Streptodolium elevatio</name>
    <dbReference type="NCBI Taxonomy" id="3157996"/>
    <lineage>
        <taxon>Bacteria</taxon>
        <taxon>Bacillati</taxon>
        <taxon>Actinomycetota</taxon>
        <taxon>Actinomycetes</taxon>
        <taxon>Kitasatosporales</taxon>
        <taxon>Streptomycetaceae</taxon>
        <taxon>Streptodolium</taxon>
    </lineage>
</organism>
<name>A0ABV3DMK5_9ACTN</name>
<evidence type="ECO:0008006" key="3">
    <source>
        <dbReference type="Google" id="ProtNLM"/>
    </source>
</evidence>
<dbReference type="EMBL" id="JBEZFP010000063">
    <property type="protein sequence ID" value="MEU8136419.1"/>
    <property type="molecule type" value="Genomic_DNA"/>
</dbReference>
<dbReference type="Proteomes" id="UP001551482">
    <property type="component" value="Unassembled WGS sequence"/>
</dbReference>
<evidence type="ECO:0000313" key="2">
    <source>
        <dbReference type="Proteomes" id="UP001551482"/>
    </source>
</evidence>
<dbReference type="RefSeq" id="WP_358356918.1">
    <property type="nucleotide sequence ID" value="NZ_JBEZFP010000063.1"/>
</dbReference>
<proteinExistence type="predicted"/>
<sequence length="188" mass="20908">MSEPSSELPESTEIELLRQFWWLHDARWYQAVKARFGQDAANELNAEVMQFVARRVATLYARCTRLDLSGRDGSAKDVAGVLEALARLMFADTVRLESTDFADDGTWDTVVSEHYALKMLKASRSLENYVCPCLELRGGWFEGLGVAAADSVVECKREGSAVCRFHARLGRDDGQGREHPTTTATADS</sequence>
<keyword evidence="2" id="KW-1185">Reference proteome</keyword>
<comment type="caution">
    <text evidence="1">The sequence shown here is derived from an EMBL/GenBank/DDBJ whole genome shotgun (WGS) entry which is preliminary data.</text>
</comment>
<protein>
    <recommendedName>
        <fullName evidence="3">Transcriptional regulator</fullName>
    </recommendedName>
</protein>
<evidence type="ECO:0000313" key="1">
    <source>
        <dbReference type="EMBL" id="MEU8136419.1"/>
    </source>
</evidence>